<feature type="transmembrane region" description="Helical" evidence="2">
    <location>
        <begin position="482"/>
        <end position="502"/>
    </location>
</feature>
<keyword evidence="2" id="KW-0812">Transmembrane</keyword>
<feature type="compositionally biased region" description="Low complexity" evidence="1">
    <location>
        <begin position="218"/>
        <end position="237"/>
    </location>
</feature>
<sequence length="664" mass="74132">MFQKFISPKKTAVVAVSNNNNNNSNNNVMDDTTTAAMVLTRPAEKTFLHHDDNVQGGSVLIVPEGNEVDPLVQEQQQQQSQEEEQKLLWKELNHLDTAVEDETVDRSYLGSNDHNNVDVEDSDSFSLHTISSQDSIDLSALQVGVLDDNPSTGMMGPLPPTPSTIPNTPIPIDGMAPTTVPDHWDDGLWTTNNNPSPMVPSELSFRFSQVVPDDVSSNIASIPSSTSNNDSTSNNNKESNDSDNDNDMNSSTSCANLTEGSTATMQRSFRRTCLFIGTVLMAIVLISLTTMSFSWYLYGDKNYETKVLRHIFRDMTYTSSPIKENDPISNDNHHGPAKNGGDENVSSDGRDSKRDNIIVLDPSILIQLSGRPILDDETEIRVDEVADIPETAVETLEGRDATITVDANDLTEEGAICHTNYGEKNACTFHGDFQPQDNTQVLKDVVTSNVHPQLNFWGDNDGWHDDHYYYLYRHDQEEEERLLSFFPTLAVLPLFGLFWMIVIKSSTSWSCTDTKSNNINNKNKATTTTTIKSELDHVGRTFQGIPPKIEPSTFMVDYYSSTDENDHNNNNNNNGTTTTPTKVGVDVTKYEFLSAAELRSLLQERRCNTRGTKEVMIRRLVMVYQAELSTLTVQQLRPKLRGRGLTQTGRKQDLVRRLIECGPQ</sequence>
<dbReference type="PROSITE" id="PS50800">
    <property type="entry name" value="SAP"/>
    <property type="match status" value="2"/>
</dbReference>
<keyword evidence="6" id="KW-1185">Reference proteome</keyword>
<name>A0A9K3PAE8_9STRA</name>
<protein>
    <submittedName>
        <fullName evidence="4">SAP domain containing protein</fullName>
    </submittedName>
</protein>
<dbReference type="PANTHER" id="PTHR20916">
    <property type="entry name" value="CYSTEINE AND GLYCINE-RICH PROTEIN 2 BINDING PROTEIN"/>
    <property type="match status" value="1"/>
</dbReference>
<dbReference type="OrthoDB" id="54751at2759"/>
<dbReference type="PANTHER" id="PTHR20916:SF26">
    <property type="entry name" value="CYSTEINE-RICH PROTEIN 2-BINDING PROTEIN"/>
    <property type="match status" value="1"/>
</dbReference>
<keyword evidence="2" id="KW-0472">Membrane</keyword>
<feature type="region of interest" description="Disordered" evidence="1">
    <location>
        <begin position="320"/>
        <end position="352"/>
    </location>
</feature>
<feature type="transmembrane region" description="Helical" evidence="2">
    <location>
        <begin position="274"/>
        <end position="298"/>
    </location>
</feature>
<dbReference type="Proteomes" id="UP000693970">
    <property type="component" value="Unassembled WGS sequence"/>
</dbReference>
<dbReference type="InterPro" id="IPR003034">
    <property type="entry name" value="SAP_dom"/>
</dbReference>
<reference evidence="4" key="2">
    <citation type="submission" date="2021-04" db="EMBL/GenBank/DDBJ databases">
        <authorList>
            <person name="Podell S."/>
        </authorList>
    </citation>
    <scope>NUCLEOTIDE SEQUENCE</scope>
    <source>
        <strain evidence="4">Hildebrandi</strain>
    </source>
</reference>
<feature type="region of interest" description="Disordered" evidence="1">
    <location>
        <begin position="218"/>
        <end position="255"/>
    </location>
</feature>
<accession>A0A9K3PAE8</accession>
<evidence type="ECO:0000313" key="5">
    <source>
        <dbReference type="EMBL" id="KAG7372827.1"/>
    </source>
</evidence>
<dbReference type="SMART" id="SM00513">
    <property type="entry name" value="SAP"/>
    <property type="match status" value="2"/>
</dbReference>
<evidence type="ECO:0000313" key="4">
    <source>
        <dbReference type="EMBL" id="KAG7340197.1"/>
    </source>
</evidence>
<dbReference type="GO" id="GO:0004402">
    <property type="term" value="F:histone acetyltransferase activity"/>
    <property type="evidence" value="ECO:0007669"/>
    <property type="project" value="TreeGrafter"/>
</dbReference>
<keyword evidence="2" id="KW-1133">Transmembrane helix</keyword>
<organism evidence="4 6">
    <name type="scientific">Nitzschia inconspicua</name>
    <dbReference type="NCBI Taxonomy" id="303405"/>
    <lineage>
        <taxon>Eukaryota</taxon>
        <taxon>Sar</taxon>
        <taxon>Stramenopiles</taxon>
        <taxon>Ochrophyta</taxon>
        <taxon>Bacillariophyta</taxon>
        <taxon>Bacillariophyceae</taxon>
        <taxon>Bacillariophycidae</taxon>
        <taxon>Bacillariales</taxon>
        <taxon>Bacillariaceae</taxon>
        <taxon>Nitzschia</taxon>
    </lineage>
</organism>
<proteinExistence type="predicted"/>
<comment type="caution">
    <text evidence="4">The sequence shown here is derived from an EMBL/GenBank/DDBJ whole genome shotgun (WGS) entry which is preliminary data.</text>
</comment>
<evidence type="ECO:0000259" key="3">
    <source>
        <dbReference type="PROSITE" id="PS50800"/>
    </source>
</evidence>
<evidence type="ECO:0000256" key="1">
    <source>
        <dbReference type="SAM" id="MobiDB-lite"/>
    </source>
</evidence>
<feature type="domain" description="SAP" evidence="3">
    <location>
        <begin position="590"/>
        <end position="624"/>
    </location>
</feature>
<gene>
    <name evidence="4" type="ORF">IV203_023740</name>
    <name evidence="5" type="ORF">IV203_033551</name>
</gene>
<dbReference type="EMBL" id="JAGRRH010000002">
    <property type="protein sequence ID" value="KAG7372827.1"/>
    <property type="molecule type" value="Genomic_DNA"/>
</dbReference>
<dbReference type="AlphaFoldDB" id="A0A9K3PAE8"/>
<dbReference type="EMBL" id="JAGRRH010000027">
    <property type="protein sequence ID" value="KAG7340197.1"/>
    <property type="molecule type" value="Genomic_DNA"/>
</dbReference>
<feature type="compositionally biased region" description="Basic and acidic residues" evidence="1">
    <location>
        <begin position="323"/>
        <end position="334"/>
    </location>
</feature>
<dbReference type="Pfam" id="PF02037">
    <property type="entry name" value="SAP"/>
    <property type="match status" value="1"/>
</dbReference>
<evidence type="ECO:0000313" key="6">
    <source>
        <dbReference type="Proteomes" id="UP000693970"/>
    </source>
</evidence>
<evidence type="ECO:0000256" key="2">
    <source>
        <dbReference type="SAM" id="Phobius"/>
    </source>
</evidence>
<reference evidence="4" key="1">
    <citation type="journal article" date="2021" name="Sci. Rep.">
        <title>Diploid genomic architecture of Nitzschia inconspicua, an elite biomass production diatom.</title>
        <authorList>
            <person name="Oliver A."/>
            <person name="Podell S."/>
            <person name="Pinowska A."/>
            <person name="Traller J.C."/>
            <person name="Smith S.R."/>
            <person name="McClure R."/>
            <person name="Beliaev A."/>
            <person name="Bohutskyi P."/>
            <person name="Hill E.A."/>
            <person name="Rabines A."/>
            <person name="Zheng H."/>
            <person name="Allen L.Z."/>
            <person name="Kuo A."/>
            <person name="Grigoriev I.V."/>
            <person name="Allen A.E."/>
            <person name="Hazlebeck D."/>
            <person name="Allen E.E."/>
        </authorList>
    </citation>
    <scope>NUCLEOTIDE SEQUENCE</scope>
    <source>
        <strain evidence="4">Hildebrandi</strain>
    </source>
</reference>
<feature type="domain" description="SAP" evidence="3">
    <location>
        <begin position="628"/>
        <end position="662"/>
    </location>
</feature>